<feature type="region of interest" description="Disordered" evidence="1">
    <location>
        <begin position="176"/>
        <end position="200"/>
    </location>
</feature>
<gene>
    <name evidence="2" type="ORF">JI435_128520</name>
</gene>
<accession>A0A7U2I831</accession>
<feature type="compositionally biased region" description="Polar residues" evidence="1">
    <location>
        <begin position="189"/>
        <end position="200"/>
    </location>
</feature>
<name>A0A7U2I831_PHANO</name>
<organism evidence="2 3">
    <name type="scientific">Phaeosphaeria nodorum (strain SN15 / ATCC MYA-4574 / FGSC 10173)</name>
    <name type="common">Glume blotch fungus</name>
    <name type="synonym">Parastagonospora nodorum</name>
    <dbReference type="NCBI Taxonomy" id="321614"/>
    <lineage>
        <taxon>Eukaryota</taxon>
        <taxon>Fungi</taxon>
        <taxon>Dikarya</taxon>
        <taxon>Ascomycota</taxon>
        <taxon>Pezizomycotina</taxon>
        <taxon>Dothideomycetes</taxon>
        <taxon>Pleosporomycetidae</taxon>
        <taxon>Pleosporales</taxon>
        <taxon>Pleosporineae</taxon>
        <taxon>Phaeosphaeriaceae</taxon>
        <taxon>Parastagonospora</taxon>
    </lineage>
</organism>
<dbReference type="EMBL" id="CP069038">
    <property type="protein sequence ID" value="QRD04117.1"/>
    <property type="molecule type" value="Genomic_DNA"/>
</dbReference>
<proteinExistence type="predicted"/>
<evidence type="ECO:0000256" key="1">
    <source>
        <dbReference type="SAM" id="MobiDB-lite"/>
    </source>
</evidence>
<keyword evidence="3" id="KW-1185">Reference proteome</keyword>
<dbReference type="VEuPathDB" id="FungiDB:JI435_128520"/>
<dbReference type="Proteomes" id="UP000663193">
    <property type="component" value="Chromosome 16"/>
</dbReference>
<feature type="non-terminal residue" evidence="2">
    <location>
        <position position="1"/>
    </location>
</feature>
<dbReference type="AlphaFoldDB" id="A0A7U2I831"/>
<protein>
    <submittedName>
        <fullName evidence="2">Uncharacterized protein</fullName>
    </submittedName>
</protein>
<sequence>VRPGGCANMLKRTLDHSQHTAIAVGDALSLFKRSSSFPEPWTKSNDTHAMSPFAFEMKPNPVLFHYITPSTNDCSTIFTADKRYQHIPLDLSRIENESSLGSERSARSKSLLALGTALLEIAYRAVVGFGIGASAHRVCSKTRQGTATQLATIIKPRIIEIDDFANVDVSIATTNNVDEPQPKKMDYEVSQSSTSQLDGERYQTSMLARSDIKVLLPTKRLIDCQYCGFNFSTPGKLKYRVSSPDDLPEADTPQ</sequence>
<evidence type="ECO:0000313" key="2">
    <source>
        <dbReference type="EMBL" id="QRD04117.1"/>
    </source>
</evidence>
<reference evidence="3" key="1">
    <citation type="journal article" date="2021" name="BMC Genomics">
        <title>Chromosome-level genome assembly and manually-curated proteome of model necrotroph Parastagonospora nodorum Sn15 reveals a genome-wide trove of candidate effector homologs, and redundancy of virulence-related functions within an accessory chromosome.</title>
        <authorList>
            <person name="Bertazzoni S."/>
            <person name="Jones D.A.B."/>
            <person name="Phan H.T."/>
            <person name="Tan K.-C."/>
            <person name="Hane J.K."/>
        </authorList>
    </citation>
    <scope>NUCLEOTIDE SEQUENCE [LARGE SCALE GENOMIC DNA]</scope>
    <source>
        <strain evidence="3">SN15 / ATCC MYA-4574 / FGSC 10173)</strain>
    </source>
</reference>
<evidence type="ECO:0000313" key="3">
    <source>
        <dbReference type="Proteomes" id="UP000663193"/>
    </source>
</evidence>